<comment type="caution">
    <text evidence="4">The sequence shown here is derived from an EMBL/GenBank/DDBJ whole genome shotgun (WGS) entry which is preliminary data.</text>
</comment>
<dbReference type="PROSITE" id="PS50943">
    <property type="entry name" value="HTH_CROC1"/>
    <property type="match status" value="1"/>
</dbReference>
<protein>
    <recommendedName>
        <fullName evidence="3">HTH cro/C1-type domain-containing protein</fullName>
    </recommendedName>
</protein>
<dbReference type="EMBL" id="NFKM01000009">
    <property type="protein sequence ID" value="OUP60570.1"/>
    <property type="molecule type" value="Genomic_DNA"/>
</dbReference>
<sequence>MDQVKIGKFIATCRKEKHLTQEQLAEKLNISTNAVSKWERGICLMDIRLLKPLSEILEVSANEILSGERISEEQYKQKAEDNFMLLSQLNLYKHLFKGTIVLLLTIAFLMFYSLMIGLESSGYAALLFGFSSLTYYVKYNICKDNTLLIYCALMLISFTFCIINFIFSTL</sequence>
<dbReference type="PANTHER" id="PTHR46558:SF11">
    <property type="entry name" value="HTH-TYPE TRANSCRIPTIONAL REGULATOR XRE"/>
    <property type="match status" value="1"/>
</dbReference>
<keyword evidence="2" id="KW-1133">Transmembrane helix</keyword>
<evidence type="ECO:0000259" key="3">
    <source>
        <dbReference type="PROSITE" id="PS50943"/>
    </source>
</evidence>
<dbReference type="RefSeq" id="WP_087158589.1">
    <property type="nucleotide sequence ID" value="NZ_NFKM01000009.1"/>
</dbReference>
<feature type="transmembrane region" description="Helical" evidence="2">
    <location>
        <begin position="120"/>
        <end position="137"/>
    </location>
</feature>
<name>A0A1Y4LXB5_9FIRM</name>
<keyword evidence="2" id="KW-0472">Membrane</keyword>
<evidence type="ECO:0000313" key="4">
    <source>
        <dbReference type="EMBL" id="OUP60570.1"/>
    </source>
</evidence>
<keyword evidence="5" id="KW-1185">Reference proteome</keyword>
<evidence type="ECO:0000256" key="1">
    <source>
        <dbReference type="ARBA" id="ARBA00023125"/>
    </source>
</evidence>
<feature type="domain" description="HTH cro/C1-type" evidence="3">
    <location>
        <begin position="10"/>
        <end position="64"/>
    </location>
</feature>
<dbReference type="InterPro" id="IPR010982">
    <property type="entry name" value="Lambda_DNA-bd_dom_sf"/>
</dbReference>
<evidence type="ECO:0000313" key="5">
    <source>
        <dbReference type="Proteomes" id="UP000195447"/>
    </source>
</evidence>
<dbReference type="SUPFAM" id="SSF47413">
    <property type="entry name" value="lambda repressor-like DNA-binding domains"/>
    <property type="match status" value="1"/>
</dbReference>
<dbReference type="GO" id="GO:0003677">
    <property type="term" value="F:DNA binding"/>
    <property type="evidence" value="ECO:0007669"/>
    <property type="project" value="UniProtKB-KW"/>
</dbReference>
<keyword evidence="2" id="KW-0812">Transmembrane</keyword>
<gene>
    <name evidence="4" type="ORF">B5F14_05520</name>
</gene>
<dbReference type="Pfam" id="PF01381">
    <property type="entry name" value="HTH_3"/>
    <property type="match status" value="1"/>
</dbReference>
<proteinExistence type="predicted"/>
<dbReference type="SMART" id="SM00530">
    <property type="entry name" value="HTH_XRE"/>
    <property type="match status" value="1"/>
</dbReference>
<accession>A0A1Y4LXB5</accession>
<dbReference type="Proteomes" id="UP000195447">
    <property type="component" value="Unassembled WGS sequence"/>
</dbReference>
<organism evidence="4 5">
    <name type="scientific">Faecalitalea cylindroides</name>
    <dbReference type="NCBI Taxonomy" id="39483"/>
    <lineage>
        <taxon>Bacteria</taxon>
        <taxon>Bacillati</taxon>
        <taxon>Bacillota</taxon>
        <taxon>Erysipelotrichia</taxon>
        <taxon>Erysipelotrichales</taxon>
        <taxon>Erysipelotrichaceae</taxon>
        <taxon>Faecalitalea</taxon>
    </lineage>
</organism>
<dbReference type="InterPro" id="IPR045620">
    <property type="entry name" value="DUF6442"/>
</dbReference>
<keyword evidence="1" id="KW-0238">DNA-binding</keyword>
<dbReference type="CDD" id="cd00093">
    <property type="entry name" value="HTH_XRE"/>
    <property type="match status" value="1"/>
</dbReference>
<dbReference type="Gene3D" id="1.10.260.40">
    <property type="entry name" value="lambda repressor-like DNA-binding domains"/>
    <property type="match status" value="1"/>
</dbReference>
<dbReference type="PANTHER" id="PTHR46558">
    <property type="entry name" value="TRACRIPTIONAL REGULATORY PROTEIN-RELATED-RELATED"/>
    <property type="match status" value="1"/>
</dbReference>
<evidence type="ECO:0000256" key="2">
    <source>
        <dbReference type="SAM" id="Phobius"/>
    </source>
</evidence>
<feature type="transmembrane region" description="Helical" evidence="2">
    <location>
        <begin position="149"/>
        <end position="167"/>
    </location>
</feature>
<dbReference type="AlphaFoldDB" id="A0A1Y4LXB5"/>
<dbReference type="Pfam" id="PF20040">
    <property type="entry name" value="DUF6442"/>
    <property type="match status" value="1"/>
</dbReference>
<feature type="transmembrane region" description="Helical" evidence="2">
    <location>
        <begin position="94"/>
        <end position="114"/>
    </location>
</feature>
<dbReference type="InterPro" id="IPR001387">
    <property type="entry name" value="Cro/C1-type_HTH"/>
</dbReference>
<reference evidence="5" key="1">
    <citation type="submission" date="2017-04" db="EMBL/GenBank/DDBJ databases">
        <title>Function of individual gut microbiota members based on whole genome sequencing of pure cultures obtained from chicken caecum.</title>
        <authorList>
            <person name="Medvecky M."/>
            <person name="Cejkova D."/>
            <person name="Polansky O."/>
            <person name="Karasova D."/>
            <person name="Kubasova T."/>
            <person name="Cizek A."/>
            <person name="Rychlik I."/>
        </authorList>
    </citation>
    <scope>NUCLEOTIDE SEQUENCE [LARGE SCALE GENOMIC DNA]</scope>
    <source>
        <strain evidence="5">An178</strain>
    </source>
</reference>